<dbReference type="CDD" id="cd13138">
    <property type="entry name" value="MATE_yoeA_like"/>
    <property type="match status" value="1"/>
</dbReference>
<sequence>MTGETAPETSTKAPPKRGPFKGDLTQGPIMPTLLLFSVPTLLANVLQSLNGTINSIWVGRLIGEEALAATANANIIMFLMASAVFGFGMAGTVKIGQRFGARDLDGARRTMGTAVGFCFALMVVIAVIGFIATPALLRLLGTPDDVYRLALDYLRMLFVSMPLGMVGVMLSMSLRGAGDARTPLIFMIVTVVLDVGLNPVLIAGYGPIPALGITGSALATVIANVVSFFGMLAYIYARDLPLRLRGAELAYLKPVREELGYIVSKGVPMGAQMLIMSASGIIVVGLVNREGTLMTAAYGAAMQLFTYIQMPAMAIGGAVSAIAAQYIGAKKWDGLGQLTRAGVWVNFLMTGAITGLLLAFDRPALVLFLGPDSPAVDMARHIQMLAGWNFIIFGVMMVLTAVMRAAGAVWMPLLILAVSLYPVRLGFYYATYGWLGADAIWWSFPVSAAAALLLAWWAYRYTDWLGGGQAETPEEAMEQAHADGQPAGRFQPDL</sequence>
<evidence type="ECO:0000256" key="4">
    <source>
        <dbReference type="ARBA" id="ARBA00022692"/>
    </source>
</evidence>
<protein>
    <submittedName>
        <fullName evidence="9">MATE family efflux transporter</fullName>
    </submittedName>
</protein>
<dbReference type="InterPro" id="IPR048279">
    <property type="entry name" value="MdtK-like"/>
</dbReference>
<keyword evidence="6 8" id="KW-0472">Membrane</keyword>
<dbReference type="EMBL" id="WTYV01000006">
    <property type="protein sequence ID" value="MXO72701.1"/>
    <property type="molecule type" value="Genomic_DNA"/>
</dbReference>
<evidence type="ECO:0000256" key="6">
    <source>
        <dbReference type="ARBA" id="ARBA00023136"/>
    </source>
</evidence>
<evidence type="ECO:0000256" key="7">
    <source>
        <dbReference type="SAM" id="MobiDB-lite"/>
    </source>
</evidence>
<dbReference type="PANTHER" id="PTHR43549:SF3">
    <property type="entry name" value="MULTIDRUG RESISTANCE PROTEIN YPNP-RELATED"/>
    <property type="match status" value="1"/>
</dbReference>
<evidence type="ECO:0000313" key="10">
    <source>
        <dbReference type="Proteomes" id="UP000466966"/>
    </source>
</evidence>
<feature type="transmembrane region" description="Helical" evidence="8">
    <location>
        <begin position="439"/>
        <end position="459"/>
    </location>
</feature>
<feature type="transmembrane region" description="Helical" evidence="8">
    <location>
        <begin position="307"/>
        <end position="329"/>
    </location>
</feature>
<dbReference type="InterPro" id="IPR002528">
    <property type="entry name" value="MATE_fam"/>
</dbReference>
<dbReference type="Pfam" id="PF01554">
    <property type="entry name" value="MatE"/>
    <property type="match status" value="2"/>
</dbReference>
<keyword evidence="3" id="KW-1003">Cell membrane</keyword>
<keyword evidence="4 8" id="KW-0812">Transmembrane</keyword>
<dbReference type="PIRSF" id="PIRSF006603">
    <property type="entry name" value="DinF"/>
    <property type="match status" value="1"/>
</dbReference>
<feature type="transmembrane region" description="Helical" evidence="8">
    <location>
        <begin position="409"/>
        <end position="427"/>
    </location>
</feature>
<evidence type="ECO:0000313" key="9">
    <source>
        <dbReference type="EMBL" id="MXO72701.1"/>
    </source>
</evidence>
<feature type="transmembrane region" description="Helical" evidence="8">
    <location>
        <begin position="380"/>
        <end position="402"/>
    </location>
</feature>
<dbReference type="OrthoDB" id="9806302at2"/>
<organism evidence="9 10">
    <name type="scientific">Alteraurantiacibacter buctensis</name>
    <dbReference type="NCBI Taxonomy" id="1503981"/>
    <lineage>
        <taxon>Bacteria</taxon>
        <taxon>Pseudomonadati</taxon>
        <taxon>Pseudomonadota</taxon>
        <taxon>Alphaproteobacteria</taxon>
        <taxon>Sphingomonadales</taxon>
        <taxon>Erythrobacteraceae</taxon>
        <taxon>Alteraurantiacibacter</taxon>
    </lineage>
</organism>
<accession>A0A844Z145</accession>
<evidence type="ECO:0000256" key="2">
    <source>
        <dbReference type="ARBA" id="ARBA00022448"/>
    </source>
</evidence>
<dbReference type="AlphaFoldDB" id="A0A844Z145"/>
<proteinExistence type="predicted"/>
<dbReference type="GO" id="GO:0015297">
    <property type="term" value="F:antiporter activity"/>
    <property type="evidence" value="ECO:0007669"/>
    <property type="project" value="InterPro"/>
</dbReference>
<feature type="transmembrane region" description="Helical" evidence="8">
    <location>
        <begin position="184"/>
        <end position="205"/>
    </location>
</feature>
<keyword evidence="10" id="KW-1185">Reference proteome</keyword>
<evidence type="ECO:0000256" key="5">
    <source>
        <dbReference type="ARBA" id="ARBA00022989"/>
    </source>
</evidence>
<comment type="caution">
    <text evidence="9">The sequence shown here is derived from an EMBL/GenBank/DDBJ whole genome shotgun (WGS) entry which is preliminary data.</text>
</comment>
<keyword evidence="5 8" id="KW-1133">Transmembrane helix</keyword>
<feature type="transmembrane region" description="Helical" evidence="8">
    <location>
        <begin position="153"/>
        <end position="172"/>
    </location>
</feature>
<feature type="region of interest" description="Disordered" evidence="7">
    <location>
        <begin position="1"/>
        <end position="22"/>
    </location>
</feature>
<feature type="transmembrane region" description="Helical" evidence="8">
    <location>
        <begin position="66"/>
        <end position="90"/>
    </location>
</feature>
<dbReference type="PANTHER" id="PTHR43549">
    <property type="entry name" value="MULTIDRUG RESISTANCE PROTEIN YPNP-RELATED"/>
    <property type="match status" value="1"/>
</dbReference>
<name>A0A844Z145_9SPHN</name>
<dbReference type="Proteomes" id="UP000466966">
    <property type="component" value="Unassembled WGS sequence"/>
</dbReference>
<feature type="region of interest" description="Disordered" evidence="7">
    <location>
        <begin position="475"/>
        <end position="494"/>
    </location>
</feature>
<dbReference type="GO" id="GO:0005886">
    <property type="term" value="C:plasma membrane"/>
    <property type="evidence" value="ECO:0007669"/>
    <property type="project" value="UniProtKB-SubCell"/>
</dbReference>
<evidence type="ECO:0000256" key="3">
    <source>
        <dbReference type="ARBA" id="ARBA00022475"/>
    </source>
</evidence>
<feature type="transmembrane region" description="Helical" evidence="8">
    <location>
        <begin position="266"/>
        <end position="287"/>
    </location>
</feature>
<feature type="transmembrane region" description="Helical" evidence="8">
    <location>
        <begin position="111"/>
        <end position="133"/>
    </location>
</feature>
<gene>
    <name evidence="9" type="ORF">GRI99_13795</name>
</gene>
<feature type="transmembrane region" description="Helical" evidence="8">
    <location>
        <begin position="341"/>
        <end position="360"/>
    </location>
</feature>
<evidence type="ECO:0000256" key="1">
    <source>
        <dbReference type="ARBA" id="ARBA00004429"/>
    </source>
</evidence>
<keyword evidence="2" id="KW-0813">Transport</keyword>
<reference evidence="9 10" key="1">
    <citation type="submission" date="2019-12" db="EMBL/GenBank/DDBJ databases">
        <title>Genomic-based taxomic classification of the family Erythrobacteraceae.</title>
        <authorList>
            <person name="Xu L."/>
        </authorList>
    </citation>
    <scope>NUCLEOTIDE SEQUENCE [LARGE SCALE GENOMIC DNA]</scope>
    <source>
        <strain evidence="9 10">M0322</strain>
    </source>
</reference>
<dbReference type="InterPro" id="IPR052031">
    <property type="entry name" value="Membrane_Transporter-Flippase"/>
</dbReference>
<feature type="transmembrane region" description="Helical" evidence="8">
    <location>
        <begin position="217"/>
        <end position="237"/>
    </location>
</feature>
<dbReference type="GO" id="GO:0042910">
    <property type="term" value="F:xenobiotic transmembrane transporter activity"/>
    <property type="evidence" value="ECO:0007669"/>
    <property type="project" value="InterPro"/>
</dbReference>
<dbReference type="NCBIfam" id="TIGR00797">
    <property type="entry name" value="matE"/>
    <property type="match status" value="1"/>
</dbReference>
<comment type="subcellular location">
    <subcellularLocation>
        <location evidence="1">Cell inner membrane</location>
        <topology evidence="1">Multi-pass membrane protein</topology>
    </subcellularLocation>
</comment>
<evidence type="ECO:0000256" key="8">
    <source>
        <dbReference type="SAM" id="Phobius"/>
    </source>
</evidence>